<feature type="region of interest" description="Disordered" evidence="1">
    <location>
        <begin position="394"/>
        <end position="415"/>
    </location>
</feature>
<feature type="compositionally biased region" description="Low complexity" evidence="1">
    <location>
        <begin position="165"/>
        <end position="184"/>
    </location>
</feature>
<feature type="compositionally biased region" description="Low complexity" evidence="1">
    <location>
        <begin position="193"/>
        <end position="207"/>
    </location>
</feature>
<feature type="compositionally biased region" description="Basic and acidic residues" evidence="1">
    <location>
        <begin position="542"/>
        <end position="551"/>
    </location>
</feature>
<keyword evidence="6" id="KW-1185">Reference proteome</keyword>
<dbReference type="RefSeq" id="XP_028462489.1">
    <property type="nucleotide sequence ID" value="XM_028615724.1"/>
</dbReference>
<dbReference type="CDD" id="cd00054">
    <property type="entry name" value="EGF_CA"/>
    <property type="match status" value="1"/>
</dbReference>
<dbReference type="GeneID" id="39584201"/>
<dbReference type="Proteomes" id="UP000272025">
    <property type="component" value="Unassembled WGS sequence"/>
</dbReference>
<keyword evidence="2" id="KW-1133">Transmembrane helix</keyword>
<feature type="compositionally biased region" description="Low complexity" evidence="1">
    <location>
        <begin position="787"/>
        <end position="808"/>
    </location>
</feature>
<sequence>MSRPHYGRDMDVPLAGGSVKRARERAQLARSARQPENDLTPDMSPTSSPRPAARGAATTQSRIPRPQELPKGQDKDGNGLGVPISRPTRIPQWPLPSSIPPPATTTGAEPYHPPPGRSQPPQRPPRPSQVPSILDGSRVQDPTPVFAYTPLNDRDSTQSRDLHKSVPPTTSSRQTQSTVSSVGSIPDFPIPSATTQTAPQPTLAPPQRRSIDLGPPPSSRRGLLSFYSNASFVSPIPEESPRSRSRTSFASSAAMPESWGLGSPEPSPMHRTAPHGEEPIAEEDSVYSPSQGDDDGDESRLMRSASIGKRGKPALIMNRGPAGEQGTKGTQSGPSSIRPDPTPGQGRRGPFHSGTDYTGPSSSSSDNVPAVKKHAGAAVPPTADAMLGAYVAATSAPDPVEMRKTTQSPRPFSRLSAMRRPPKLTLDMDSVRAMEARGSMTSLPDLIKRATRLAAMMDRGKRPGSRLDDLSDFAGEKALETELTRQDRHQSGLSDMLAAFPPPAGTPGPTRHSRGSWFLRTRSSWPLAPGSRDGTPLGRPRARADDVGEKGERQRRRCCGMPLWGFILLMIFVLGVVAAAVIVPIYFFVLLPGQENNRQAVPANTECQSQLTCQNGGTNVIAGGVCSCICTNGFTGSTCGVAGTAGCTTTNLVLMAEEGNINNVTLGQAIPRLIQEGQTNFSIPLVGTTILAKFSRENLSCIAQNSLVTFDGRSMRTGVADTEVLIEDTGGANTVPAGDIAGAEPVPVLTVPAPDSFRETTILSGTVTVTTTITSILPLPPPPLSTAPPTSSDDIPAVASTVSSSPPSATFTVTEEVLDFSRVAILFILQERSLDAATESQTVLQRFFAAASRGSRDGEADGGSGFTRDMARRVRLADGVLVDLVNFLINVSEENNPEDTEAQ</sequence>
<organism evidence="5 6">
    <name type="scientific">Sodiomyces alkalinus (strain CBS 110278 / VKM F-3762 / F11)</name>
    <name type="common">Alkaliphilic filamentous fungus</name>
    <dbReference type="NCBI Taxonomy" id="1314773"/>
    <lineage>
        <taxon>Eukaryota</taxon>
        <taxon>Fungi</taxon>
        <taxon>Dikarya</taxon>
        <taxon>Ascomycota</taxon>
        <taxon>Pezizomycotina</taxon>
        <taxon>Sordariomycetes</taxon>
        <taxon>Hypocreomycetidae</taxon>
        <taxon>Glomerellales</taxon>
        <taxon>Plectosphaerellaceae</taxon>
        <taxon>Sodiomyces</taxon>
    </lineage>
</organism>
<dbReference type="PROSITE" id="PS00022">
    <property type="entry name" value="EGF_1"/>
    <property type="match status" value="1"/>
</dbReference>
<dbReference type="AlphaFoldDB" id="A0A3N2PJI6"/>
<feature type="compositionally biased region" description="Pro residues" evidence="1">
    <location>
        <begin position="111"/>
        <end position="128"/>
    </location>
</feature>
<feature type="compositionally biased region" description="Pro residues" evidence="1">
    <location>
        <begin position="93"/>
        <end position="103"/>
    </location>
</feature>
<proteinExistence type="predicted"/>
<name>A0A3N2PJI6_SODAK</name>
<feature type="compositionally biased region" description="Basic and acidic residues" evidence="1">
    <location>
        <begin position="1"/>
        <end position="11"/>
    </location>
</feature>
<keyword evidence="2" id="KW-0472">Membrane</keyword>
<dbReference type="PROSITE" id="PS01186">
    <property type="entry name" value="EGF_2"/>
    <property type="match status" value="1"/>
</dbReference>
<dbReference type="PANTHER" id="PTHR17178">
    <property type="entry name" value="SECRETORY GRANULE PROTEOGLYCAN CORE PROTEIN"/>
    <property type="match status" value="1"/>
</dbReference>
<dbReference type="PANTHER" id="PTHR17178:SF0">
    <property type="entry name" value="SERGLYCIN"/>
    <property type="match status" value="1"/>
</dbReference>
<dbReference type="STRING" id="1314773.A0A3N2PJI6"/>
<feature type="domain" description="EGF-like" evidence="3 4">
    <location>
        <begin position="628"/>
        <end position="639"/>
    </location>
</feature>
<evidence type="ECO:0000256" key="2">
    <source>
        <dbReference type="SAM" id="Phobius"/>
    </source>
</evidence>
<reference evidence="5 6" key="1">
    <citation type="journal article" date="2018" name="Mol. Ecol.">
        <title>The obligate alkalophilic soda-lake fungus Sodiomyces alkalinus has shifted to a protein diet.</title>
        <authorList>
            <person name="Grum-Grzhimaylo A.A."/>
            <person name="Falkoski D.L."/>
            <person name="van den Heuvel J."/>
            <person name="Valero-Jimenez C.A."/>
            <person name="Min B."/>
            <person name="Choi I.G."/>
            <person name="Lipzen A."/>
            <person name="Daum C.G."/>
            <person name="Aanen D.K."/>
            <person name="Tsang A."/>
            <person name="Henrissat B."/>
            <person name="Bilanenko E.N."/>
            <person name="de Vries R.P."/>
            <person name="van Kan J.A.L."/>
            <person name="Grigoriev I.V."/>
            <person name="Debets A.J.M."/>
        </authorList>
    </citation>
    <scope>NUCLEOTIDE SEQUENCE [LARGE SCALE GENOMIC DNA]</scope>
    <source>
        <strain evidence="5 6">F11</strain>
    </source>
</reference>
<evidence type="ECO:0000259" key="4">
    <source>
        <dbReference type="PROSITE" id="PS01186"/>
    </source>
</evidence>
<accession>A0A3N2PJI6</accession>
<feature type="region of interest" description="Disordered" evidence="1">
    <location>
        <begin position="1"/>
        <end position="376"/>
    </location>
</feature>
<feature type="compositionally biased region" description="Polar residues" evidence="1">
    <location>
        <begin position="355"/>
        <end position="367"/>
    </location>
</feature>
<evidence type="ECO:0000259" key="3">
    <source>
        <dbReference type="PROSITE" id="PS00022"/>
    </source>
</evidence>
<dbReference type="InterPro" id="IPR000742">
    <property type="entry name" value="EGF"/>
</dbReference>
<keyword evidence="2" id="KW-0812">Transmembrane</keyword>
<evidence type="ECO:0000313" key="6">
    <source>
        <dbReference type="Proteomes" id="UP000272025"/>
    </source>
</evidence>
<protein>
    <recommendedName>
        <fullName evidence="3 4">EGF-like domain-containing protein</fullName>
    </recommendedName>
</protein>
<gene>
    <name evidence="5" type="ORF">SODALDRAFT_82915</name>
</gene>
<dbReference type="OrthoDB" id="283575at2759"/>
<evidence type="ECO:0000313" key="5">
    <source>
        <dbReference type="EMBL" id="ROT34683.1"/>
    </source>
</evidence>
<feature type="region of interest" description="Disordered" evidence="1">
    <location>
        <begin position="780"/>
        <end position="808"/>
    </location>
</feature>
<feature type="compositionally biased region" description="Basic and acidic residues" evidence="1">
    <location>
        <begin position="152"/>
        <end position="164"/>
    </location>
</feature>
<feature type="transmembrane region" description="Helical" evidence="2">
    <location>
        <begin position="563"/>
        <end position="589"/>
    </location>
</feature>
<evidence type="ECO:0000256" key="1">
    <source>
        <dbReference type="SAM" id="MobiDB-lite"/>
    </source>
</evidence>
<dbReference type="EMBL" id="ML119066">
    <property type="protein sequence ID" value="ROT34683.1"/>
    <property type="molecule type" value="Genomic_DNA"/>
</dbReference>
<feature type="region of interest" description="Disordered" evidence="1">
    <location>
        <begin position="523"/>
        <end position="551"/>
    </location>
</feature>